<dbReference type="SMART" id="SM00421">
    <property type="entry name" value="HTH_LUXR"/>
    <property type="match status" value="1"/>
</dbReference>
<gene>
    <name evidence="5" type="ORF">D3M59_04400</name>
</gene>
<dbReference type="Pfam" id="PF00196">
    <property type="entry name" value="GerE"/>
    <property type="match status" value="1"/>
</dbReference>
<dbReference type="GO" id="GO:0003677">
    <property type="term" value="F:DNA binding"/>
    <property type="evidence" value="ECO:0007669"/>
    <property type="project" value="UniProtKB-KW"/>
</dbReference>
<dbReference type="PRINTS" id="PR00038">
    <property type="entry name" value="HTHLUXR"/>
</dbReference>
<evidence type="ECO:0000313" key="5">
    <source>
        <dbReference type="EMBL" id="RIX32212.1"/>
    </source>
</evidence>
<protein>
    <submittedName>
        <fullName evidence="5">LuxR family transcriptional regulator</fullName>
    </submittedName>
</protein>
<dbReference type="Proteomes" id="UP000285023">
    <property type="component" value="Unassembled WGS sequence"/>
</dbReference>
<dbReference type="PROSITE" id="PS50043">
    <property type="entry name" value="HTH_LUXR_2"/>
    <property type="match status" value="1"/>
</dbReference>
<feature type="domain" description="HTH luxR-type" evidence="4">
    <location>
        <begin position="5"/>
        <end position="70"/>
    </location>
</feature>
<comment type="caution">
    <text evidence="5">The sequence shown here is derived from an EMBL/GenBank/DDBJ whole genome shotgun (WGS) entry which is preliminary data.</text>
</comment>
<reference evidence="5 6" key="1">
    <citation type="submission" date="2018-09" db="EMBL/GenBank/DDBJ databases">
        <title>Sphingomonas sp. DAC4.</title>
        <authorList>
            <person name="Seo T."/>
        </authorList>
    </citation>
    <scope>NUCLEOTIDE SEQUENCE [LARGE SCALE GENOMIC DNA]</scope>
    <source>
        <strain evidence="5 6">DAC4</strain>
    </source>
</reference>
<dbReference type="GO" id="GO:0006355">
    <property type="term" value="P:regulation of DNA-templated transcription"/>
    <property type="evidence" value="ECO:0007669"/>
    <property type="project" value="InterPro"/>
</dbReference>
<dbReference type="Gene3D" id="1.10.10.10">
    <property type="entry name" value="Winged helix-like DNA-binding domain superfamily/Winged helix DNA-binding domain"/>
    <property type="match status" value="1"/>
</dbReference>
<keyword evidence="3" id="KW-0804">Transcription</keyword>
<evidence type="ECO:0000256" key="1">
    <source>
        <dbReference type="ARBA" id="ARBA00023015"/>
    </source>
</evidence>
<dbReference type="RefSeq" id="WP_119531932.1">
    <property type="nucleotide sequence ID" value="NZ_QXTF01000001.1"/>
</dbReference>
<dbReference type="PANTHER" id="PTHR44688:SF16">
    <property type="entry name" value="DNA-BINDING TRANSCRIPTIONAL ACTIVATOR DEVR_DOSR"/>
    <property type="match status" value="1"/>
</dbReference>
<dbReference type="SUPFAM" id="SSF46894">
    <property type="entry name" value="C-terminal effector domain of the bipartite response regulators"/>
    <property type="match status" value="1"/>
</dbReference>
<sequence>MSFKGDGAEPTLTPREQEILELVAKGLSAKEIAGQIGIAPRTVEGHIDSVRLKVRARNKAHMVTQAVLSGALSIGPGGVNVNHSEGKAVTPNLGE</sequence>
<evidence type="ECO:0000313" key="6">
    <source>
        <dbReference type="Proteomes" id="UP000285023"/>
    </source>
</evidence>
<keyword evidence="2" id="KW-0238">DNA-binding</keyword>
<accession>A0A418Q2G4</accession>
<evidence type="ECO:0000259" key="4">
    <source>
        <dbReference type="PROSITE" id="PS50043"/>
    </source>
</evidence>
<evidence type="ECO:0000256" key="2">
    <source>
        <dbReference type="ARBA" id="ARBA00023125"/>
    </source>
</evidence>
<dbReference type="InterPro" id="IPR036388">
    <property type="entry name" value="WH-like_DNA-bd_sf"/>
</dbReference>
<dbReference type="CDD" id="cd06170">
    <property type="entry name" value="LuxR_C_like"/>
    <property type="match status" value="1"/>
</dbReference>
<proteinExistence type="predicted"/>
<name>A0A418Q2G4_9SPHN</name>
<organism evidence="5 6">
    <name type="scientific">Sphingomonas edaphi</name>
    <dbReference type="NCBI Taxonomy" id="2315689"/>
    <lineage>
        <taxon>Bacteria</taxon>
        <taxon>Pseudomonadati</taxon>
        <taxon>Pseudomonadota</taxon>
        <taxon>Alphaproteobacteria</taxon>
        <taxon>Sphingomonadales</taxon>
        <taxon>Sphingomonadaceae</taxon>
        <taxon>Sphingomonas</taxon>
    </lineage>
</organism>
<dbReference type="AlphaFoldDB" id="A0A418Q2G4"/>
<dbReference type="InterPro" id="IPR000792">
    <property type="entry name" value="Tscrpt_reg_LuxR_C"/>
</dbReference>
<dbReference type="PANTHER" id="PTHR44688">
    <property type="entry name" value="DNA-BINDING TRANSCRIPTIONAL ACTIVATOR DEVR_DOSR"/>
    <property type="match status" value="1"/>
</dbReference>
<dbReference type="OrthoDB" id="7449597at2"/>
<keyword evidence="6" id="KW-1185">Reference proteome</keyword>
<keyword evidence="1" id="KW-0805">Transcription regulation</keyword>
<dbReference type="PROSITE" id="PS00622">
    <property type="entry name" value="HTH_LUXR_1"/>
    <property type="match status" value="1"/>
</dbReference>
<dbReference type="InterPro" id="IPR016032">
    <property type="entry name" value="Sig_transdc_resp-reg_C-effctor"/>
</dbReference>
<dbReference type="EMBL" id="QXTF01000001">
    <property type="protein sequence ID" value="RIX32212.1"/>
    <property type="molecule type" value="Genomic_DNA"/>
</dbReference>
<evidence type="ECO:0000256" key="3">
    <source>
        <dbReference type="ARBA" id="ARBA00023163"/>
    </source>
</evidence>